<dbReference type="Pfam" id="PF07103">
    <property type="entry name" value="DUF1365"/>
    <property type="match status" value="1"/>
</dbReference>
<proteinExistence type="predicted"/>
<dbReference type="Proteomes" id="UP000306740">
    <property type="component" value="Unassembled WGS sequence"/>
</dbReference>
<protein>
    <submittedName>
        <fullName evidence="2">DUF1365 domain-containing protein</fullName>
    </submittedName>
</protein>
<dbReference type="AlphaFoldDB" id="A0A5C4MZ32"/>
<accession>A0A5C4MZ32</accession>
<name>A0A5C4MZ32_9ACTN</name>
<dbReference type="OrthoDB" id="9778801at2"/>
<evidence type="ECO:0000313" key="3">
    <source>
        <dbReference type="Proteomes" id="UP000306740"/>
    </source>
</evidence>
<dbReference type="EMBL" id="VDFR01000048">
    <property type="protein sequence ID" value="TNC47183.1"/>
    <property type="molecule type" value="Genomic_DNA"/>
</dbReference>
<sequence>MVTARYDVVVRHQRHEPVRYGLRSRQAAWLVDLDEVPRLPVGLRWLAGFHSADHLGDPARTMRQNIDAWLAESGVARPARVRMLAQPRVLGHAFDPLTVYWCHDGDGTVSHVVAEVRNTYGGRHCYLLQPDADGRAETDKAFYVSPFHPVDGRYALHLPEPDDTLTIVVTLHRPGVAPFTATMTGTRAADASLWRAPLRPWRTRGVSAAIRWHGLRLYAKGLRPFPRGEHA</sequence>
<comment type="caution">
    <text evidence="2">The sequence shown here is derived from an EMBL/GenBank/DDBJ whole genome shotgun (WGS) entry which is preliminary data.</text>
</comment>
<reference evidence="2 3" key="1">
    <citation type="submission" date="2019-05" db="EMBL/GenBank/DDBJ databases">
        <title>Mumia sp. nov., isolated from the intestinal contents of plateau pika (Ochotona curzoniae) in the Qinghai-Tibet plateau of China.</title>
        <authorList>
            <person name="Tian Z."/>
        </authorList>
    </citation>
    <scope>NUCLEOTIDE SEQUENCE [LARGE SCALE GENOMIC DNA]</scope>
    <source>
        <strain evidence="3">527</strain>
        <strain evidence="2">Z527</strain>
    </source>
</reference>
<organism evidence="2 3">
    <name type="scientific">Mumia zhuanghuii</name>
    <dbReference type="NCBI Taxonomy" id="2585211"/>
    <lineage>
        <taxon>Bacteria</taxon>
        <taxon>Bacillati</taxon>
        <taxon>Actinomycetota</taxon>
        <taxon>Actinomycetes</taxon>
        <taxon>Propionibacteriales</taxon>
        <taxon>Nocardioidaceae</taxon>
        <taxon>Mumia</taxon>
    </lineage>
</organism>
<evidence type="ECO:0000313" key="1">
    <source>
        <dbReference type="EMBL" id="TNC47183.1"/>
    </source>
</evidence>
<dbReference type="InterPro" id="IPR010775">
    <property type="entry name" value="DUF1365"/>
</dbReference>
<dbReference type="EMBL" id="VDFR01000016">
    <property type="protein sequence ID" value="TNC50395.1"/>
    <property type="molecule type" value="Genomic_DNA"/>
</dbReference>
<dbReference type="PANTHER" id="PTHR33973:SF4">
    <property type="entry name" value="OS07G0153300 PROTEIN"/>
    <property type="match status" value="1"/>
</dbReference>
<evidence type="ECO:0000313" key="2">
    <source>
        <dbReference type="EMBL" id="TNC50395.1"/>
    </source>
</evidence>
<gene>
    <name evidence="2" type="ORF">FHE65_03665</name>
    <name evidence="1" type="ORF">FHE65_10640</name>
</gene>
<dbReference type="PANTHER" id="PTHR33973">
    <property type="entry name" value="OS07G0153300 PROTEIN"/>
    <property type="match status" value="1"/>
</dbReference>